<dbReference type="RefSeq" id="WP_193870635.1">
    <property type="nucleotide sequence ID" value="NZ_JADEWU010000049.1"/>
</dbReference>
<gene>
    <name evidence="3" type="ORF">IQ236_18325</name>
</gene>
<keyword evidence="2" id="KW-0812">Transmembrane</keyword>
<feature type="compositionally biased region" description="Acidic residues" evidence="1">
    <location>
        <begin position="234"/>
        <end position="253"/>
    </location>
</feature>
<evidence type="ECO:0008006" key="5">
    <source>
        <dbReference type="Google" id="ProtNLM"/>
    </source>
</evidence>
<feature type="compositionally biased region" description="Low complexity" evidence="1">
    <location>
        <begin position="149"/>
        <end position="165"/>
    </location>
</feature>
<keyword evidence="4" id="KW-1185">Reference proteome</keyword>
<organism evidence="3 4">
    <name type="scientific">Planktothrix mougeotii LEGE 06226</name>
    <dbReference type="NCBI Taxonomy" id="1828728"/>
    <lineage>
        <taxon>Bacteria</taxon>
        <taxon>Bacillati</taxon>
        <taxon>Cyanobacteriota</taxon>
        <taxon>Cyanophyceae</taxon>
        <taxon>Oscillatoriophycideae</taxon>
        <taxon>Oscillatoriales</taxon>
        <taxon>Microcoleaceae</taxon>
        <taxon>Planktothrix</taxon>
    </lineage>
</organism>
<name>A0ABR9UFC0_9CYAN</name>
<feature type="region of interest" description="Disordered" evidence="1">
    <location>
        <begin position="214"/>
        <end position="253"/>
    </location>
</feature>
<reference evidence="3 4" key="1">
    <citation type="submission" date="2020-10" db="EMBL/GenBank/DDBJ databases">
        <authorList>
            <person name="Castelo-Branco R."/>
            <person name="Eusebio N."/>
            <person name="Adriana R."/>
            <person name="Vieira A."/>
            <person name="Brugerolle De Fraissinette N."/>
            <person name="Rezende De Castro R."/>
            <person name="Schneider M.P."/>
            <person name="Vasconcelos V."/>
            <person name="Leao P.N."/>
        </authorList>
    </citation>
    <scope>NUCLEOTIDE SEQUENCE [LARGE SCALE GENOMIC DNA]</scope>
    <source>
        <strain evidence="3 4">LEGE 06226</strain>
    </source>
</reference>
<dbReference type="EMBL" id="JADEWU010000049">
    <property type="protein sequence ID" value="MBE9145158.1"/>
    <property type="molecule type" value="Genomic_DNA"/>
</dbReference>
<accession>A0ABR9UFC0</accession>
<sequence length="253" mass="27996">MSITQLITLLILVGGLAIFTIQNLTPSLPLIFLGNQLPALPLSLWILIAITAGILTYWMIAQLFQFSNTNIKAATTFQESSKPPVEPDRNASWGYTSPPPEPPQASVYTRYDPVSNSEPETSDGEGSNDDWETKVKPFNPSWDAEEKPSVSQPASNSSSSNNSPDSESKVYETEQQPKSESWSGSVYSYGYRGDASSTGVGKVETIYDADYRIITPPPQTKIQNDIEPPNYPTQDDDEDWGLDEDESDEPYRK</sequence>
<keyword evidence="2" id="KW-0472">Membrane</keyword>
<evidence type="ECO:0000313" key="3">
    <source>
        <dbReference type="EMBL" id="MBE9145158.1"/>
    </source>
</evidence>
<comment type="caution">
    <text evidence="3">The sequence shown here is derived from an EMBL/GenBank/DDBJ whole genome shotgun (WGS) entry which is preliminary data.</text>
</comment>
<keyword evidence="2" id="KW-1133">Transmembrane helix</keyword>
<feature type="compositionally biased region" description="Basic and acidic residues" evidence="1">
    <location>
        <begin position="166"/>
        <end position="177"/>
    </location>
</feature>
<evidence type="ECO:0000313" key="4">
    <source>
        <dbReference type="Proteomes" id="UP000640725"/>
    </source>
</evidence>
<feature type="region of interest" description="Disordered" evidence="1">
    <location>
        <begin position="77"/>
        <end position="200"/>
    </location>
</feature>
<feature type="transmembrane region" description="Helical" evidence="2">
    <location>
        <begin position="41"/>
        <end position="60"/>
    </location>
</feature>
<protein>
    <recommendedName>
        <fullName evidence="5">LapA family protein</fullName>
    </recommendedName>
</protein>
<evidence type="ECO:0000256" key="2">
    <source>
        <dbReference type="SAM" id="Phobius"/>
    </source>
</evidence>
<dbReference type="Proteomes" id="UP000640725">
    <property type="component" value="Unassembled WGS sequence"/>
</dbReference>
<evidence type="ECO:0000256" key="1">
    <source>
        <dbReference type="SAM" id="MobiDB-lite"/>
    </source>
</evidence>
<feature type="compositionally biased region" description="Acidic residues" evidence="1">
    <location>
        <begin position="120"/>
        <end position="130"/>
    </location>
</feature>
<proteinExistence type="predicted"/>